<evidence type="ECO:0000256" key="1">
    <source>
        <dbReference type="SAM" id="MobiDB-lite"/>
    </source>
</evidence>
<reference evidence="2 3" key="1">
    <citation type="submission" date="2016-09" db="EMBL/GenBank/DDBJ databases">
        <title>The draft genome of Dichanthelium oligosanthes: A C3 panicoid grass species.</title>
        <authorList>
            <person name="Studer A.J."/>
            <person name="Schnable J.C."/>
            <person name="Brutnell T.P."/>
        </authorList>
    </citation>
    <scope>NUCLEOTIDE SEQUENCE [LARGE SCALE GENOMIC DNA]</scope>
    <source>
        <strain evidence="3">cv. Kellogg 1175</strain>
        <tissue evidence="2">Leaf</tissue>
    </source>
</reference>
<evidence type="ECO:0000313" key="2">
    <source>
        <dbReference type="EMBL" id="OEL20697.1"/>
    </source>
</evidence>
<name>A0A1E5V6K3_9POAL</name>
<feature type="compositionally biased region" description="Pro residues" evidence="1">
    <location>
        <begin position="1"/>
        <end position="19"/>
    </location>
</feature>
<sequence length="132" mass="14894">MTPSPAAKPSPPTSLPPFAPRGAMPNMTDESCFGGRPWSMAPKLHGTPHRVPLCSCHLVPAPILERSGVRPTAWEANVFTLRNNISVVQWRKGSQWFDVERALARRRGRRRRHVLPHVPRELCRREVLHDGV</sequence>
<feature type="region of interest" description="Disordered" evidence="1">
    <location>
        <begin position="1"/>
        <end position="32"/>
    </location>
</feature>
<dbReference type="AlphaFoldDB" id="A0A1E5V6K3"/>
<dbReference type="EMBL" id="LWDX02049853">
    <property type="protein sequence ID" value="OEL20697.1"/>
    <property type="molecule type" value="Genomic_DNA"/>
</dbReference>
<gene>
    <name evidence="2" type="ORF">BAE44_0018284</name>
</gene>
<comment type="caution">
    <text evidence="2">The sequence shown here is derived from an EMBL/GenBank/DDBJ whole genome shotgun (WGS) entry which is preliminary data.</text>
</comment>
<organism evidence="2 3">
    <name type="scientific">Dichanthelium oligosanthes</name>
    <dbReference type="NCBI Taxonomy" id="888268"/>
    <lineage>
        <taxon>Eukaryota</taxon>
        <taxon>Viridiplantae</taxon>
        <taxon>Streptophyta</taxon>
        <taxon>Embryophyta</taxon>
        <taxon>Tracheophyta</taxon>
        <taxon>Spermatophyta</taxon>
        <taxon>Magnoliopsida</taxon>
        <taxon>Liliopsida</taxon>
        <taxon>Poales</taxon>
        <taxon>Poaceae</taxon>
        <taxon>PACMAD clade</taxon>
        <taxon>Panicoideae</taxon>
        <taxon>Panicodae</taxon>
        <taxon>Paniceae</taxon>
        <taxon>Dichantheliinae</taxon>
        <taxon>Dichanthelium</taxon>
    </lineage>
</organism>
<dbReference type="Proteomes" id="UP000095767">
    <property type="component" value="Unassembled WGS sequence"/>
</dbReference>
<evidence type="ECO:0000313" key="3">
    <source>
        <dbReference type="Proteomes" id="UP000095767"/>
    </source>
</evidence>
<accession>A0A1E5V6K3</accession>
<protein>
    <submittedName>
        <fullName evidence="2">Uncharacterized protein</fullName>
    </submittedName>
</protein>
<proteinExistence type="predicted"/>
<keyword evidence="3" id="KW-1185">Reference proteome</keyword>